<feature type="chain" id="PRO_5025445625" description="Egg-lysin" evidence="5">
    <location>
        <begin position="19"/>
        <end position="158"/>
    </location>
</feature>
<evidence type="ECO:0000256" key="2">
    <source>
        <dbReference type="ARBA" id="ARBA00022729"/>
    </source>
</evidence>
<dbReference type="Pfam" id="PF01303">
    <property type="entry name" value="Egg_lysin"/>
    <property type="match status" value="1"/>
</dbReference>
<dbReference type="GO" id="GO:0007338">
    <property type="term" value="P:single fertilization"/>
    <property type="evidence" value="ECO:0007669"/>
    <property type="project" value="UniProtKB-KW"/>
</dbReference>
<keyword evidence="2 5" id="KW-0732">Signal</keyword>
<organism evidence="6">
    <name type="scientific">Haliotis discus</name>
    <name type="common">Abalone</name>
    <name type="synonym">Nordotis discus</name>
    <dbReference type="NCBI Taxonomy" id="36094"/>
    <lineage>
        <taxon>Eukaryota</taxon>
        <taxon>Metazoa</taxon>
        <taxon>Spiralia</taxon>
        <taxon>Lophotrochozoa</taxon>
        <taxon>Mollusca</taxon>
        <taxon>Gastropoda</taxon>
        <taxon>Vetigastropoda</taxon>
        <taxon>Lepetellida</taxon>
        <taxon>Haliotoidea</taxon>
        <taxon>Haliotidae</taxon>
        <taxon>Haliotis</taxon>
    </lineage>
</organism>
<proteinExistence type="evidence at transcript level"/>
<evidence type="ECO:0000256" key="4">
    <source>
        <dbReference type="ARBA" id="ARBA00029785"/>
    </source>
</evidence>
<gene>
    <name evidence="6" type="primary">sp18-2</name>
</gene>
<dbReference type="SUPFAM" id="SSF47082">
    <property type="entry name" value="Fertilization protein"/>
    <property type="match status" value="1"/>
</dbReference>
<dbReference type="EMBL" id="MN102341">
    <property type="protein sequence ID" value="QHA94742.1"/>
    <property type="molecule type" value="mRNA"/>
</dbReference>
<evidence type="ECO:0000256" key="1">
    <source>
        <dbReference type="ARBA" id="ARBA00020186"/>
    </source>
</evidence>
<keyword evidence="3" id="KW-0278">Fertilization</keyword>
<protein>
    <recommendedName>
        <fullName evidence="1">Egg-lysin</fullName>
    </recommendedName>
    <alternativeName>
        <fullName evidence="4">Sperm-lysin</fullName>
    </alternativeName>
</protein>
<sequence length="158" mass="18569" precursor="true">MRFLVLLCVLLMAVYAEGKRIHGVSEKNVSAMKVGMVKVLDKIPRRWVAIYTRLRKKLSPVRLKTLLYLNRKQLMLYCPRFVRLAKLMIKARGLKSNTKNYERIGHFFGQRSYRIVKMREAWILTDPQRMTPSIKKYVDDTEVADLPCTDARKLNLKP</sequence>
<dbReference type="InterPro" id="IPR001379">
    <property type="entry name" value="Egg_lysin"/>
</dbReference>
<feature type="signal peptide" evidence="5">
    <location>
        <begin position="1"/>
        <end position="18"/>
    </location>
</feature>
<dbReference type="Gene3D" id="1.20.150.10">
    <property type="entry name" value="Fertilization protein"/>
    <property type="match status" value="1"/>
</dbReference>
<evidence type="ECO:0000313" key="6">
    <source>
        <dbReference type="EMBL" id="QHA94742.1"/>
    </source>
</evidence>
<dbReference type="InterPro" id="IPR035916">
    <property type="entry name" value="Egg_lysin_sf"/>
</dbReference>
<name>A0A6B9KM53_HALDI</name>
<accession>A0A6B9KM53</accession>
<evidence type="ECO:0000256" key="5">
    <source>
        <dbReference type="SAM" id="SignalP"/>
    </source>
</evidence>
<reference evidence="6" key="1">
    <citation type="journal article" date="2019" name="Elife">
        <title>Indirect sexual selection drives rapid sperm protein evolution in abalone.</title>
        <authorList>
            <person name="Wilburn D.B."/>
            <person name="Tuttle L.M."/>
            <person name="Klevit R.E."/>
            <person name="Swanson W.J."/>
        </authorList>
    </citation>
    <scope>NUCLEOTIDE SEQUENCE</scope>
</reference>
<evidence type="ECO:0000256" key="3">
    <source>
        <dbReference type="ARBA" id="ARBA00023279"/>
    </source>
</evidence>
<dbReference type="AlphaFoldDB" id="A0A6B9KM53"/>